<dbReference type="HOGENOM" id="CLU_000404_4_1_0"/>
<dbReference type="InterPro" id="IPR008926">
    <property type="entry name" value="RNR_R1-su_N"/>
</dbReference>
<evidence type="ECO:0000256" key="7">
    <source>
        <dbReference type="ARBA" id="ARBA00023116"/>
    </source>
</evidence>
<dbReference type="InterPro" id="IPR039718">
    <property type="entry name" value="Rrm1"/>
</dbReference>
<dbReference type="PANTHER" id="PTHR11573:SF30">
    <property type="entry name" value="RIBONUCLEOSIDE-DIPHOSPHATE REDUCTASE 2 SUBUNIT ALPHA"/>
    <property type="match status" value="1"/>
</dbReference>
<dbReference type="Pfam" id="PF00317">
    <property type="entry name" value="Ribonuc_red_lgN"/>
    <property type="match status" value="1"/>
</dbReference>
<gene>
    <name evidence="12" type="ORF">QR90_01910</name>
</gene>
<comment type="similarity">
    <text evidence="1 10">Belongs to the ribonucleoside diphosphate reductase large chain family.</text>
</comment>
<dbReference type="PROSITE" id="PS00089">
    <property type="entry name" value="RIBORED_LARGE"/>
    <property type="match status" value="1"/>
</dbReference>
<evidence type="ECO:0000256" key="10">
    <source>
        <dbReference type="RuleBase" id="RU003410"/>
    </source>
</evidence>
<keyword evidence="7 10" id="KW-0215">Deoxyribonucleotide synthesis</keyword>
<dbReference type="NCBIfam" id="TIGR02506">
    <property type="entry name" value="NrdE_NrdA"/>
    <property type="match status" value="1"/>
</dbReference>
<feature type="domain" description="Ribonucleotide reductase large subunit" evidence="11">
    <location>
        <begin position="553"/>
        <end position="575"/>
    </location>
</feature>
<keyword evidence="6 10" id="KW-0560">Oxidoreductase</keyword>
<dbReference type="STRING" id="1182571.QR90_01910"/>
<evidence type="ECO:0000256" key="8">
    <source>
        <dbReference type="ARBA" id="ARBA00023157"/>
    </source>
</evidence>
<dbReference type="InterPro" id="IPR013346">
    <property type="entry name" value="NrdE_NrdA_C"/>
</dbReference>
<dbReference type="Gene3D" id="3.20.70.20">
    <property type="match status" value="1"/>
</dbReference>
<keyword evidence="5" id="KW-0067">ATP-binding</keyword>
<dbReference type="InterPro" id="IPR013509">
    <property type="entry name" value="RNR_lsu_N"/>
</dbReference>
<dbReference type="InterPro" id="IPR013554">
    <property type="entry name" value="RNR_N"/>
</dbReference>
<evidence type="ECO:0000256" key="4">
    <source>
        <dbReference type="ARBA" id="ARBA00022741"/>
    </source>
</evidence>
<keyword evidence="8" id="KW-1015">Disulfide bond</keyword>
<evidence type="ECO:0000256" key="3">
    <source>
        <dbReference type="ARBA" id="ARBA00022533"/>
    </source>
</evidence>
<dbReference type="RefSeq" id="WP_039681804.1">
    <property type="nucleotide sequence ID" value="NZ_CP010028.1"/>
</dbReference>
<dbReference type="SUPFAM" id="SSF51998">
    <property type="entry name" value="PFL-like glycyl radical enzymes"/>
    <property type="match status" value="1"/>
</dbReference>
<evidence type="ECO:0000259" key="11">
    <source>
        <dbReference type="PROSITE" id="PS00089"/>
    </source>
</evidence>
<dbReference type="PANTHER" id="PTHR11573">
    <property type="entry name" value="RIBONUCLEOSIDE-DIPHOSPHATE REDUCTASE LARGE CHAIN"/>
    <property type="match status" value="1"/>
</dbReference>
<sequence length="695" mass="77886">MERWIELNNKVLAGTLVQPQHDLEALQAYFQEKVNPNTVFFHNLREKIRYLTEQGVWDAGLFERYTHEEVQAVFERAYSVKFRFQAFMGAYKFYNEYATMTPDRTRWLERYEDRHSVTALARSQTVEEALELVHHLVNQTFTPATPTLMNSGKANTGRLVSCFLLQDCTDNLDSITKTLSFVAELSKGGGGIGVEVSNLRARGESLRGIQNVTKGVMGVAKMLDNMLRYADQAGQRPGAGAIYLSVMHADFLDTLSAKKIATDEDVRLKTLSVGATLPDIFIEKVRAGEDIYQFYPHSLWQETGREFTSIDWTAEYDALADNPRIRKKRVSARRVLEEIAVTQGESGYPYLLFEGHANRANPIPHVGSIKMSNLCSEILQPTTPSYFHAYGQEGKDRIGLDVSCNLASLVIEQTMGSGDIGRVVKAAVRMLDNVAQSTHITEVPAVRRANEEMRSIGLGAMGLHSFLAGRELIYGSPEALDFVDVFFAAVHYHARKASMEIARDTGFVFGGFEGSRYQSGEHFAQYLERDFAPKTPEVAALFDGHALPTRADWGQLVADIKQHGLAHSFVMAIAPTGSISYVSNASASIMPITERVETRTSNKARTIYPMPGLNAETEWYYEEAYDMDQRRVLDTVAAAQRHVDQGISCTLFVPASATTRTLQAYYLYAYRLGIKTLYYTRLRKSNLQECLSCVV</sequence>
<organism evidence="12 13">
    <name type="scientific">Deinococcus radiopugnans</name>
    <dbReference type="NCBI Taxonomy" id="57497"/>
    <lineage>
        <taxon>Bacteria</taxon>
        <taxon>Thermotogati</taxon>
        <taxon>Deinococcota</taxon>
        <taxon>Deinococci</taxon>
        <taxon>Deinococcales</taxon>
        <taxon>Deinococcaceae</taxon>
        <taxon>Deinococcus</taxon>
    </lineage>
</organism>
<dbReference type="PRINTS" id="PR01183">
    <property type="entry name" value="RIBORDTASEM1"/>
</dbReference>
<evidence type="ECO:0000256" key="5">
    <source>
        <dbReference type="ARBA" id="ARBA00022840"/>
    </source>
</evidence>
<dbReference type="CDD" id="cd01679">
    <property type="entry name" value="RNR_I"/>
    <property type="match status" value="1"/>
</dbReference>
<dbReference type="Proteomes" id="UP000030634">
    <property type="component" value="Chromosome"/>
</dbReference>
<dbReference type="GO" id="GO:0005971">
    <property type="term" value="C:ribonucleoside-diphosphate reductase complex"/>
    <property type="evidence" value="ECO:0007669"/>
    <property type="project" value="TreeGrafter"/>
</dbReference>
<dbReference type="SUPFAM" id="SSF48168">
    <property type="entry name" value="R1 subunit of ribonucleotide reductase, N-terminal domain"/>
    <property type="match status" value="1"/>
</dbReference>
<protein>
    <recommendedName>
        <fullName evidence="2 10">Ribonucleoside-diphosphate reductase</fullName>
        <ecNumber evidence="2 10">1.17.4.1</ecNumber>
    </recommendedName>
</protein>
<reference evidence="13" key="1">
    <citation type="submission" date="2014-11" db="EMBL/GenBank/DDBJ databases">
        <title>Hymenobacter sp. DG25B genome submission.</title>
        <authorList>
            <person name="Jung H.-Y."/>
            <person name="Kim M.K."/>
            <person name="Srinivasan S."/>
            <person name="Lim S."/>
        </authorList>
    </citation>
    <scope>NUCLEOTIDE SEQUENCE [LARGE SCALE GENOMIC DNA]</scope>
    <source>
        <strain evidence="13">DY59</strain>
    </source>
</reference>
<dbReference type="EMBL" id="CP010028">
    <property type="protein sequence ID" value="AIZ44129.1"/>
    <property type="molecule type" value="Genomic_DNA"/>
</dbReference>
<evidence type="ECO:0000256" key="2">
    <source>
        <dbReference type="ARBA" id="ARBA00012274"/>
    </source>
</evidence>
<dbReference type="GO" id="GO:0009263">
    <property type="term" value="P:deoxyribonucleotide biosynthetic process"/>
    <property type="evidence" value="ECO:0007669"/>
    <property type="project" value="UniProtKB-KW"/>
</dbReference>
<evidence type="ECO:0000256" key="6">
    <source>
        <dbReference type="ARBA" id="ARBA00023002"/>
    </source>
</evidence>
<dbReference type="GO" id="GO:0004748">
    <property type="term" value="F:ribonucleoside-diphosphate reductase activity, thioredoxin disulfide as acceptor"/>
    <property type="evidence" value="ECO:0007669"/>
    <property type="project" value="UniProtKB-EC"/>
</dbReference>
<dbReference type="GO" id="GO:0005524">
    <property type="term" value="F:ATP binding"/>
    <property type="evidence" value="ECO:0007669"/>
    <property type="project" value="UniProtKB-KW"/>
</dbReference>
<dbReference type="NCBIfam" id="TIGR04170">
    <property type="entry name" value="RNR_1b_NrdE"/>
    <property type="match status" value="1"/>
</dbReference>
<dbReference type="Pfam" id="PF08343">
    <property type="entry name" value="RNR_N"/>
    <property type="match status" value="1"/>
</dbReference>
<dbReference type="InterPro" id="IPR000788">
    <property type="entry name" value="RNR_lg_C"/>
</dbReference>
<evidence type="ECO:0000313" key="12">
    <source>
        <dbReference type="EMBL" id="AIZ44129.1"/>
    </source>
</evidence>
<dbReference type="Gene3D" id="1.10.1650.20">
    <property type="match status" value="1"/>
</dbReference>
<keyword evidence="4" id="KW-0547">Nucleotide-binding</keyword>
<accession>A0A0A7KFY1</accession>
<keyword evidence="3" id="KW-0021">Allosteric enzyme</keyword>
<dbReference type="KEGG" id="dsw:QR90_01910"/>
<name>A0A0A7KFY1_9DEIO</name>
<dbReference type="Pfam" id="PF02867">
    <property type="entry name" value="Ribonuc_red_lgC"/>
    <property type="match status" value="1"/>
</dbReference>
<comment type="function">
    <text evidence="10">Provides the precursors necessary for DNA synthesis. Catalyzes the biosynthesis of deoxyribonucleotides from the corresponding ribonucleotides.</text>
</comment>
<comment type="catalytic activity">
    <reaction evidence="9 10">
        <text>a 2'-deoxyribonucleoside 5'-diphosphate + [thioredoxin]-disulfide + H2O = a ribonucleoside 5'-diphosphate + [thioredoxin]-dithiol</text>
        <dbReference type="Rhea" id="RHEA:23252"/>
        <dbReference type="Rhea" id="RHEA-COMP:10698"/>
        <dbReference type="Rhea" id="RHEA-COMP:10700"/>
        <dbReference type="ChEBI" id="CHEBI:15377"/>
        <dbReference type="ChEBI" id="CHEBI:29950"/>
        <dbReference type="ChEBI" id="CHEBI:50058"/>
        <dbReference type="ChEBI" id="CHEBI:57930"/>
        <dbReference type="ChEBI" id="CHEBI:73316"/>
        <dbReference type="EC" id="1.17.4.1"/>
    </reaction>
</comment>
<proteinExistence type="inferred from homology"/>
<evidence type="ECO:0000256" key="9">
    <source>
        <dbReference type="ARBA" id="ARBA00047754"/>
    </source>
</evidence>
<dbReference type="AlphaFoldDB" id="A0A0A7KFY1"/>
<dbReference type="InterPro" id="IPR026459">
    <property type="entry name" value="RNR_1b_NrdE"/>
</dbReference>
<dbReference type="EC" id="1.17.4.1" evidence="2 10"/>
<evidence type="ECO:0000256" key="1">
    <source>
        <dbReference type="ARBA" id="ARBA00010406"/>
    </source>
</evidence>
<evidence type="ECO:0000313" key="13">
    <source>
        <dbReference type="Proteomes" id="UP000030634"/>
    </source>
</evidence>
<dbReference type="UniPathway" id="UPA00326"/>